<comment type="caution">
    <text evidence="1">The sequence shown here is derived from an EMBL/GenBank/DDBJ whole genome shotgun (WGS) entry which is preliminary data.</text>
</comment>
<evidence type="ECO:0000313" key="1">
    <source>
        <dbReference type="EMBL" id="MFC4501672.1"/>
    </source>
</evidence>
<protein>
    <submittedName>
        <fullName evidence="1">Uncharacterized protein</fullName>
    </submittedName>
</protein>
<keyword evidence="2" id="KW-1185">Reference proteome</keyword>
<dbReference type="EMBL" id="JBHSFK010000011">
    <property type="protein sequence ID" value="MFC4501672.1"/>
    <property type="molecule type" value="Genomic_DNA"/>
</dbReference>
<reference evidence="2" key="1">
    <citation type="journal article" date="2019" name="Int. J. Syst. Evol. Microbiol.">
        <title>The Global Catalogue of Microorganisms (GCM) 10K type strain sequencing project: providing services to taxonomists for standard genome sequencing and annotation.</title>
        <authorList>
            <consortium name="The Broad Institute Genomics Platform"/>
            <consortium name="The Broad Institute Genome Sequencing Center for Infectious Disease"/>
            <person name="Wu L."/>
            <person name="Ma J."/>
        </authorList>
    </citation>
    <scope>NUCLEOTIDE SEQUENCE [LARGE SCALE GENOMIC DNA]</scope>
    <source>
        <strain evidence="2">CGMCC 4.7177</strain>
    </source>
</reference>
<gene>
    <name evidence="1" type="ORF">ACFPIH_19400</name>
</gene>
<organism evidence="1 2">
    <name type="scientific">Streptomyces vulcanius</name>
    <dbReference type="NCBI Taxonomy" id="1441876"/>
    <lineage>
        <taxon>Bacteria</taxon>
        <taxon>Bacillati</taxon>
        <taxon>Actinomycetota</taxon>
        <taxon>Actinomycetes</taxon>
        <taxon>Kitasatosporales</taxon>
        <taxon>Streptomycetaceae</taxon>
        <taxon>Streptomyces</taxon>
    </lineage>
</organism>
<dbReference type="Proteomes" id="UP001595839">
    <property type="component" value="Unassembled WGS sequence"/>
</dbReference>
<proteinExistence type="predicted"/>
<name>A0ABV9AS38_9ACTN</name>
<accession>A0ABV9AS38</accession>
<dbReference type="RefSeq" id="WP_381163282.1">
    <property type="nucleotide sequence ID" value="NZ_JBHSFK010000011.1"/>
</dbReference>
<evidence type="ECO:0000313" key="2">
    <source>
        <dbReference type="Proteomes" id="UP001595839"/>
    </source>
</evidence>
<sequence length="150" mass="16450">MTPEHTGYPPHFLLDTDWNGLVNRWATGIGVPAHDAATHITLSVSRRPAADRLQVHLTTSRRFLVAFMTTGRGLAPGELARAAAANAWNIEQLIPTLSVWNVRGDRPHLGGVCTLPLSCRMTQPDFDATASGWVDQAATMFTRCREVFSL</sequence>